<dbReference type="InterPro" id="IPR011650">
    <property type="entry name" value="Peptidase_M20_dimer"/>
</dbReference>
<gene>
    <name evidence="8" type="ORF">LLJM1_2071</name>
</gene>
<feature type="binding site" evidence="6">
    <location>
        <position position="127"/>
    </location>
    <ligand>
        <name>Mn(2+)</name>
        <dbReference type="ChEBI" id="CHEBI:29035"/>
        <label>2</label>
    </ligand>
</feature>
<evidence type="ECO:0000259" key="7">
    <source>
        <dbReference type="Pfam" id="PF07687"/>
    </source>
</evidence>
<comment type="pathway">
    <text evidence="5">Amino-acid biosynthesis; L-lysine biosynthesis via DAP pathway; LL-2,6-diaminopimelate from (S)-tetrahydrodipicolinate (acetylase route): step 3/3.</text>
</comment>
<evidence type="ECO:0000256" key="6">
    <source>
        <dbReference type="PIRSR" id="PIRSR005962-1"/>
    </source>
</evidence>
<dbReference type="InterPro" id="IPR002933">
    <property type="entry name" value="Peptidase_M20"/>
</dbReference>
<dbReference type="HAMAP" id="MF_01692">
    <property type="entry name" value="DapEL"/>
    <property type="match status" value="1"/>
</dbReference>
<feature type="binding site" evidence="6">
    <location>
        <position position="347"/>
    </location>
    <ligand>
        <name>Mn(2+)</name>
        <dbReference type="ChEBI" id="CHEBI:29035"/>
        <label>2</label>
    </ligand>
</feature>
<dbReference type="Pfam" id="PF07687">
    <property type="entry name" value="M20_dimer"/>
    <property type="match status" value="1"/>
</dbReference>
<evidence type="ECO:0000256" key="5">
    <source>
        <dbReference type="HAMAP-Rule" id="MF_01692"/>
    </source>
</evidence>
<dbReference type="SUPFAM" id="SSF53187">
    <property type="entry name" value="Zn-dependent exopeptidases"/>
    <property type="match status" value="1"/>
</dbReference>
<feature type="binding site" evidence="6">
    <location>
        <position position="93"/>
    </location>
    <ligand>
        <name>Mn(2+)</name>
        <dbReference type="ChEBI" id="CHEBI:29035"/>
        <label>2</label>
    </ligand>
</feature>
<comment type="similarity">
    <text evidence="5">Belongs to the peptidase M20A family. N-acetyldiaminopimelate deacetylase subfamily.</text>
</comment>
<evidence type="ECO:0000256" key="4">
    <source>
        <dbReference type="ARBA" id="ARBA00023154"/>
    </source>
</evidence>
<keyword evidence="2 5" id="KW-0378">Hydrolase</keyword>
<dbReference type="CDD" id="cd05670">
    <property type="entry name" value="M20_Acy1_YkuR-like"/>
    <property type="match status" value="1"/>
</dbReference>
<dbReference type="InterPro" id="IPR017439">
    <property type="entry name" value="Amidohydrolase"/>
</dbReference>
<dbReference type="EC" id="3.5.1.47" evidence="5"/>
<feature type="active site" description="Proton acceptor" evidence="5">
    <location>
        <position position="127"/>
    </location>
</feature>
<feature type="domain" description="Peptidase M20 dimerisation" evidence="7">
    <location>
        <begin position="173"/>
        <end position="269"/>
    </location>
</feature>
<dbReference type="Pfam" id="PF01546">
    <property type="entry name" value="Peptidase_M20"/>
    <property type="match status" value="1"/>
</dbReference>
<dbReference type="Gene3D" id="3.40.630.10">
    <property type="entry name" value="Zn peptidases"/>
    <property type="match status" value="1"/>
</dbReference>
<proteinExistence type="inferred from homology"/>
<dbReference type="Proteomes" id="UP000191806">
    <property type="component" value="Chromosome"/>
</dbReference>
<keyword evidence="1 5" id="KW-0028">Amino-acid biosynthesis</keyword>
<feature type="binding site" evidence="6">
    <location>
        <position position="153"/>
    </location>
    <ligand>
        <name>Mn(2+)</name>
        <dbReference type="ChEBI" id="CHEBI:29035"/>
        <label>2</label>
    </ligand>
</feature>
<dbReference type="EMBL" id="CP015899">
    <property type="protein sequence ID" value="ARE29411.1"/>
    <property type="molecule type" value="Genomic_DNA"/>
</dbReference>
<dbReference type="GO" id="GO:0046872">
    <property type="term" value="F:metal ion binding"/>
    <property type="evidence" value="ECO:0007669"/>
    <property type="project" value="UniProtKB-KW"/>
</dbReference>
<dbReference type="GO" id="GO:0050118">
    <property type="term" value="F:N-acetyldiaminopimelate deacetylase activity"/>
    <property type="evidence" value="ECO:0007669"/>
    <property type="project" value="UniProtKB-UniRule"/>
</dbReference>
<sequence>MINLIEIRRQLHQIPEIGLEEHKTQKYLLTIIHQIIQNKSFIQVETWQTGILVYLKGSQGQKTIGWRTDIDGLPVEELTNLPFASKNGRMHACGHDIHMTVALGLLEKLSESQPKNNLLFLFQPAEENEAGGKLMYDGGAFKNWLPDEFYGLHVRPDLKVGDIATNEQTLFAGTCEVELTFVGTGGHAAFPHTANDALVAAAYFVTQVQTIVSRNVDPLDSAVVTFGKMEAGTTNNIIAERAFLHGTIRSLTQEVNELTQKRLTELAKGVAQSFDMTIDLKLKQGGYLPVENNPKLAKELMDFFRNETKANLIDIAPAMTGEDFGYLLSKIPGVMFWLGINSKAPLHSQKMQADEEVLDFAVEAIGQFLDFKANRN</sequence>
<dbReference type="GO" id="GO:0009089">
    <property type="term" value="P:lysine biosynthetic process via diaminopimelate"/>
    <property type="evidence" value="ECO:0007669"/>
    <property type="project" value="UniProtKB-UniRule"/>
</dbReference>
<dbReference type="SUPFAM" id="SSF55031">
    <property type="entry name" value="Bacterial exopeptidase dimerisation domain"/>
    <property type="match status" value="1"/>
</dbReference>
<dbReference type="InterPro" id="IPR036264">
    <property type="entry name" value="Bact_exopeptidase_dim_dom"/>
</dbReference>
<evidence type="ECO:0000256" key="2">
    <source>
        <dbReference type="ARBA" id="ARBA00022801"/>
    </source>
</evidence>
<keyword evidence="6" id="KW-0464">Manganese</keyword>
<dbReference type="UniPathway" id="UPA00034">
    <property type="reaction ID" value="UER00024"/>
</dbReference>
<dbReference type="NCBIfam" id="TIGR01891">
    <property type="entry name" value="amidohydrolases"/>
    <property type="match status" value="1"/>
</dbReference>
<name>A0A1V0PJG8_LACLC</name>
<reference evidence="8 9" key="1">
    <citation type="journal article" date="2017" name="BMC Genomics">
        <title>Comparative and functional genomics of the Lactococcus lactis taxon; insights into evolution and niche adaptation.</title>
        <authorList>
            <person name="Kelleher P."/>
            <person name="Bottacini F."/>
            <person name="Mahony J."/>
            <person name="Kilcawley K.N."/>
            <person name="van Sinderen D."/>
        </authorList>
    </citation>
    <scope>NUCLEOTIDE SEQUENCE [LARGE SCALE GENOMIC DNA]</scope>
    <source>
        <strain evidence="8 9">JM1</strain>
    </source>
</reference>
<keyword evidence="3 5" id="KW-0220">Diaminopimelate biosynthesis</keyword>
<dbReference type="Gene3D" id="3.30.70.360">
    <property type="match status" value="1"/>
</dbReference>
<dbReference type="PANTHER" id="PTHR11014:SF98">
    <property type="entry name" value="N-ACETYLDIAMINOPIMELATE DEACETYLASE"/>
    <property type="match status" value="1"/>
</dbReference>
<dbReference type="RefSeq" id="WP_032951009.1">
    <property type="nucleotide sequence ID" value="NZ_CP015899.2"/>
</dbReference>
<keyword evidence="6" id="KW-0479">Metal-binding</keyword>
<evidence type="ECO:0000256" key="1">
    <source>
        <dbReference type="ARBA" id="ARBA00022605"/>
    </source>
</evidence>
<organism evidence="8 9">
    <name type="scientific">Lactococcus lactis subsp. cremoris</name>
    <name type="common">Streptococcus cremoris</name>
    <dbReference type="NCBI Taxonomy" id="1359"/>
    <lineage>
        <taxon>Bacteria</taxon>
        <taxon>Bacillati</taxon>
        <taxon>Bacillota</taxon>
        <taxon>Bacilli</taxon>
        <taxon>Lactobacillales</taxon>
        <taxon>Streptococcaceae</taxon>
        <taxon>Lactococcus</taxon>
    </lineage>
</organism>
<feature type="active site" evidence="5">
    <location>
        <position position="69"/>
    </location>
</feature>
<feature type="binding site" evidence="6">
    <location>
        <position position="95"/>
    </location>
    <ligand>
        <name>Mn(2+)</name>
        <dbReference type="ChEBI" id="CHEBI:29035"/>
        <label>2</label>
    </ligand>
</feature>
<dbReference type="InterPro" id="IPR023905">
    <property type="entry name" value="AcetylDAP_deacetylase"/>
</dbReference>
<evidence type="ECO:0000256" key="3">
    <source>
        <dbReference type="ARBA" id="ARBA00022915"/>
    </source>
</evidence>
<dbReference type="PANTHER" id="PTHR11014">
    <property type="entry name" value="PEPTIDASE M20 FAMILY MEMBER"/>
    <property type="match status" value="1"/>
</dbReference>
<dbReference type="PIRSF" id="PIRSF005962">
    <property type="entry name" value="Pept_M20D_amidohydro"/>
    <property type="match status" value="1"/>
</dbReference>
<comment type="function">
    <text evidence="5">Catalyzes the conversion of N-acetyl-diaminopimelate to diaminopimelate and acetate.</text>
</comment>
<comment type="catalytic activity">
    <reaction evidence="5">
        <text>N-acetyl-(2S,6S)-2,6-diaminopimelate + H2O = (2S,6S)-2,6-diaminopimelate + acetate</text>
        <dbReference type="Rhea" id="RHEA:20405"/>
        <dbReference type="ChEBI" id="CHEBI:15377"/>
        <dbReference type="ChEBI" id="CHEBI:30089"/>
        <dbReference type="ChEBI" id="CHEBI:57609"/>
        <dbReference type="ChEBI" id="CHEBI:58767"/>
        <dbReference type="EC" id="3.5.1.47"/>
    </reaction>
</comment>
<accession>A0A1V0PJG8</accession>
<dbReference type="GO" id="GO:0019877">
    <property type="term" value="P:diaminopimelate biosynthetic process"/>
    <property type="evidence" value="ECO:0007669"/>
    <property type="project" value="UniProtKB-UniRule"/>
</dbReference>
<evidence type="ECO:0000313" key="8">
    <source>
        <dbReference type="EMBL" id="ARE29411.1"/>
    </source>
</evidence>
<dbReference type="AlphaFoldDB" id="A0A1V0PJG8"/>
<comment type="cofactor">
    <cofactor evidence="6">
        <name>Mn(2+)</name>
        <dbReference type="ChEBI" id="CHEBI:29035"/>
    </cofactor>
    <text evidence="6">The Mn(2+) ion enhances activity.</text>
</comment>
<protein>
    <recommendedName>
        <fullName evidence="5">N-acetyldiaminopimelate deacetylase</fullName>
        <ecNumber evidence="5">3.5.1.47</ecNumber>
    </recommendedName>
</protein>
<keyword evidence="4 5" id="KW-0457">Lysine biosynthesis</keyword>
<evidence type="ECO:0000313" key="9">
    <source>
        <dbReference type="Proteomes" id="UP000191806"/>
    </source>
</evidence>
<dbReference type="FunFam" id="3.30.70.360:FF:000001">
    <property type="entry name" value="N-acetyldiaminopimelate deacetylase"/>
    <property type="match status" value="1"/>
</dbReference>